<reference evidence="4 5" key="1">
    <citation type="submission" date="2019-05" db="EMBL/GenBank/DDBJ databases">
        <authorList>
            <consortium name="Pathogen Informatics"/>
        </authorList>
    </citation>
    <scope>NUCLEOTIDE SEQUENCE [LARGE SCALE GENOMIC DNA]</scope>
    <source>
        <strain evidence="4 5">NCTC503</strain>
    </source>
</reference>
<feature type="domain" description="AAA" evidence="3">
    <location>
        <begin position="36"/>
        <end position="200"/>
    </location>
</feature>
<evidence type="ECO:0000313" key="5">
    <source>
        <dbReference type="Proteomes" id="UP000308489"/>
    </source>
</evidence>
<dbReference type="PANTHER" id="PTHR43384">
    <property type="entry name" value="SEPTUM SITE-DETERMINING PROTEIN MIND HOMOLOG, CHLOROPLASTIC-RELATED"/>
    <property type="match status" value="1"/>
</dbReference>
<sequence length="302" mass="35108">MVDQAQKLREMVRQSNYEVMDSYSDREYKEDKTRGKIVTISSGECGVDRHNIMLNLAITLNYLGNKVLIIDTNMDNKNNGYILDDKLPDFNLFDVIYKNMNIKDIIVEGPEGIHLIYIGQSIGKMDTLNEKEKKLFLDKVCSLKNYDFILIATGYGINKYVLKFIACSDEVILLTNSNQTNLKDAYSLVKVIKHFEMRNSIKLIVNNIKNKEDGEMVCERFRNATKRFLDMDTELLGYLYEDTNLVESIKMRIPVCVKYPNCKFSMCMSDIGKKISCETHSNEKEVNDIRWVLNKFFNLFCF</sequence>
<dbReference type="SUPFAM" id="SSF52540">
    <property type="entry name" value="P-loop containing nucleoside triphosphate hydrolases"/>
    <property type="match status" value="1"/>
</dbReference>
<dbReference type="Gene3D" id="3.40.50.300">
    <property type="entry name" value="P-loop containing nucleotide triphosphate hydrolases"/>
    <property type="match status" value="1"/>
</dbReference>
<proteinExistence type="predicted"/>
<evidence type="ECO:0000313" key="4">
    <source>
        <dbReference type="EMBL" id="VTQ87789.1"/>
    </source>
</evidence>
<evidence type="ECO:0000256" key="1">
    <source>
        <dbReference type="ARBA" id="ARBA00022741"/>
    </source>
</evidence>
<dbReference type="InterPro" id="IPR050625">
    <property type="entry name" value="ParA/MinD_ATPase"/>
</dbReference>
<gene>
    <name evidence="4" type="primary">flhG</name>
    <name evidence="4" type="ORF">NCTC503_01135</name>
</gene>
<dbReference type="AlphaFoldDB" id="A0A4U9R8W9"/>
<evidence type="ECO:0000256" key="2">
    <source>
        <dbReference type="ARBA" id="ARBA00022840"/>
    </source>
</evidence>
<dbReference type="Proteomes" id="UP000308489">
    <property type="component" value="Chromosome 1"/>
</dbReference>
<evidence type="ECO:0000259" key="3">
    <source>
        <dbReference type="Pfam" id="PF13614"/>
    </source>
</evidence>
<dbReference type="OrthoDB" id="9816297at2"/>
<dbReference type="Pfam" id="PF13614">
    <property type="entry name" value="AAA_31"/>
    <property type="match status" value="1"/>
</dbReference>
<keyword evidence="5" id="KW-1185">Reference proteome</keyword>
<name>A0A4U9R8W9_HATHI</name>
<keyword evidence="4" id="KW-0282">Flagellum</keyword>
<dbReference type="GO" id="GO:0009898">
    <property type="term" value="C:cytoplasmic side of plasma membrane"/>
    <property type="evidence" value="ECO:0007669"/>
    <property type="project" value="TreeGrafter"/>
</dbReference>
<keyword evidence="4" id="KW-0969">Cilium</keyword>
<dbReference type="PIRSF" id="PIRSF003092">
    <property type="entry name" value="MinD"/>
    <property type="match status" value="1"/>
</dbReference>
<dbReference type="InterPro" id="IPR027417">
    <property type="entry name" value="P-loop_NTPase"/>
</dbReference>
<dbReference type="GO" id="GO:0051782">
    <property type="term" value="P:negative regulation of cell division"/>
    <property type="evidence" value="ECO:0007669"/>
    <property type="project" value="TreeGrafter"/>
</dbReference>
<dbReference type="GO" id="GO:0016887">
    <property type="term" value="F:ATP hydrolysis activity"/>
    <property type="evidence" value="ECO:0007669"/>
    <property type="project" value="TreeGrafter"/>
</dbReference>
<dbReference type="RefSeq" id="WP_138209826.1">
    <property type="nucleotide sequence ID" value="NZ_CBCRUQ010000004.1"/>
</dbReference>
<keyword evidence="4" id="KW-0966">Cell projection</keyword>
<dbReference type="KEGG" id="hhw:NCTC503_01135"/>
<dbReference type="InterPro" id="IPR025669">
    <property type="entry name" value="AAA_dom"/>
</dbReference>
<organism evidence="4 5">
    <name type="scientific">Hathewaya histolytica</name>
    <name type="common">Clostridium histolyticum</name>
    <dbReference type="NCBI Taxonomy" id="1498"/>
    <lineage>
        <taxon>Bacteria</taxon>
        <taxon>Bacillati</taxon>
        <taxon>Bacillota</taxon>
        <taxon>Clostridia</taxon>
        <taxon>Eubacteriales</taxon>
        <taxon>Clostridiaceae</taxon>
        <taxon>Hathewaya</taxon>
    </lineage>
</organism>
<dbReference type="InterPro" id="IPR025501">
    <property type="entry name" value="MinD_FleN"/>
</dbReference>
<keyword evidence="2" id="KW-0067">ATP-binding</keyword>
<dbReference type="GO" id="GO:0005829">
    <property type="term" value="C:cytosol"/>
    <property type="evidence" value="ECO:0007669"/>
    <property type="project" value="TreeGrafter"/>
</dbReference>
<dbReference type="GO" id="GO:0005524">
    <property type="term" value="F:ATP binding"/>
    <property type="evidence" value="ECO:0007669"/>
    <property type="project" value="UniProtKB-KW"/>
</dbReference>
<dbReference type="PANTHER" id="PTHR43384:SF4">
    <property type="entry name" value="CELLULOSE BIOSYNTHESIS PROTEIN BCSQ-RELATED"/>
    <property type="match status" value="1"/>
</dbReference>
<accession>A0A4U9R8W9</accession>
<dbReference type="EMBL" id="LR590481">
    <property type="protein sequence ID" value="VTQ87789.1"/>
    <property type="molecule type" value="Genomic_DNA"/>
</dbReference>
<keyword evidence="1" id="KW-0547">Nucleotide-binding</keyword>
<protein>
    <submittedName>
        <fullName evidence="4">Flagellar biosynthesis protein FlhG</fullName>
    </submittedName>
</protein>